<dbReference type="EMBL" id="CVTF01000042">
    <property type="protein sequence ID" value="CRY98988.1"/>
    <property type="molecule type" value="Genomic_DNA"/>
</dbReference>
<evidence type="ECO:0000313" key="2">
    <source>
        <dbReference type="Proteomes" id="UP000182715"/>
    </source>
</evidence>
<protein>
    <submittedName>
        <fullName evidence="1">Uncharacterized protein</fullName>
    </submittedName>
</protein>
<dbReference type="AlphaFoldDB" id="A0A0H5QTJ0"/>
<accession>A0A0H5QTJ0</accession>
<organism evidence="1 2">
    <name type="scientific">Neisseria meningitidis serogroup B</name>
    <dbReference type="NCBI Taxonomy" id="491"/>
    <lineage>
        <taxon>Bacteria</taxon>
        <taxon>Pseudomonadati</taxon>
        <taxon>Pseudomonadota</taxon>
        <taxon>Betaproteobacteria</taxon>
        <taxon>Neisseriales</taxon>
        <taxon>Neisseriaceae</taxon>
        <taxon>Neisseria</taxon>
    </lineage>
</organism>
<evidence type="ECO:0000313" key="1">
    <source>
        <dbReference type="EMBL" id="CRY98988.1"/>
    </source>
</evidence>
<sequence length="38" mass="4597">MPSERVGADDLKKQEHRFCFFLRLRRHRYCASAVSISW</sequence>
<reference evidence="1 2" key="1">
    <citation type="submission" date="2014-11" db="EMBL/GenBank/DDBJ databases">
        <authorList>
            <person name="Diene M.Seydina."/>
        </authorList>
    </citation>
    <scope>NUCLEOTIDE SEQUENCE [LARGE SCALE GENOMIC DNA]</scope>
    <source>
        <strain evidence="1 2">Neisseria meningitidis CHUV</strain>
    </source>
</reference>
<dbReference type="Proteomes" id="UP000182715">
    <property type="component" value="Unassembled WGS sequence"/>
</dbReference>
<name>A0A0H5QTJ0_NEIMI</name>
<proteinExistence type="predicted"/>